<dbReference type="Proteomes" id="UP000015350">
    <property type="component" value="Unassembled WGS sequence"/>
</dbReference>
<evidence type="ECO:0000259" key="8">
    <source>
        <dbReference type="Pfam" id="PF02776"/>
    </source>
</evidence>
<sequence length="566" mass="59887">MRCGAREAMTTQGDLNAAWATALIDGLAQAGITRAVISPGSRSTPLALACLRHPNLVSRILLDERVAAFYALGLARAEGQPVILICTSGSAVANWYPAVAEADAARIPLILLTADRPPELQDCGANQTFDQRALFAPQLRAAHTLPPAEPGRDWLGSLAARVVSQSQWPLAGPVQINVPFREPLLESSPPPPATSLPPLVLLPRLTLGTDAITILARRIEGRRGVILAGAESLSPEPLVRLAEALNWPIIADPLSGLRFGPHDRERVMARADLFLRGHFQPADIVLRFGAFPVSKAVGQWQARAAERIVVSRDSRWPDPGRDAATMIHADPALLAEALAETVTRPAAPNWLHSWQAIERHGAAVAERLASPETDLFQAAIAALPEDALLFVGNSMTIRDLDDFSGTSDKSLTIMCNRGLSGIDGNLSTFFGAVASGRFSAALALVGDLTFLHDLGGLAAGQSLSATIGLLDNGGGGIFEYLPQQSLPEFTSGWLTPQRADVAAATAVWGHRYRPTEPDGFAAALAKSLADPGVSVSVLHLAIDRAGSAARHRAVWAASSLSEETSA</sequence>
<dbReference type="PANTHER" id="PTHR42916">
    <property type="entry name" value="2-SUCCINYL-5-ENOLPYRUVYL-6-HYDROXY-3-CYCLOHEXENE-1-CARBOXYLATE SYNTHASE"/>
    <property type="match status" value="1"/>
</dbReference>
<reference evidence="10 11" key="1">
    <citation type="submission" date="2013-04" db="EMBL/GenBank/DDBJ databases">
        <authorList>
            <person name="Kuznetsov B."/>
            <person name="Ivanovsky R."/>
        </authorList>
    </citation>
    <scope>NUCLEOTIDE SEQUENCE [LARGE SCALE GENOMIC DNA]</scope>
    <source>
        <strain evidence="10 11">MGU-K5</strain>
    </source>
</reference>
<dbReference type="EC" id="2.2.1.9" evidence="7"/>
<dbReference type="STRING" id="1316936.K678_08559"/>
<dbReference type="InterPro" id="IPR029035">
    <property type="entry name" value="DHS-like_NAD/FAD-binding_dom"/>
</dbReference>
<comment type="pathway">
    <text evidence="7">Quinol/quinone metabolism; menaquinone biosynthesis.</text>
</comment>
<feature type="domain" description="Menaquinone biosynthesis protein MenD middle" evidence="9">
    <location>
        <begin position="220"/>
        <end position="391"/>
    </location>
</feature>
<dbReference type="NCBIfam" id="TIGR00173">
    <property type="entry name" value="menD"/>
    <property type="match status" value="1"/>
</dbReference>
<comment type="function">
    <text evidence="7">Catalyzes the thiamine diphosphate-dependent decarboxylation of 2-oxoglutarate and the subsequent addition of the resulting succinic semialdehyde-thiamine pyrophosphate anion to isochorismate to yield 2-succinyl-5-enolpyruvyl-6-hydroxy-3-cyclohexene-1-carboxylate (SEPHCHC).</text>
</comment>
<dbReference type="PIRSF" id="PIRSF004983">
    <property type="entry name" value="MenD"/>
    <property type="match status" value="1"/>
</dbReference>
<dbReference type="Pfam" id="PF02776">
    <property type="entry name" value="TPP_enzyme_N"/>
    <property type="match status" value="1"/>
</dbReference>
<keyword evidence="6 7" id="KW-0464">Manganese</keyword>
<dbReference type="InterPro" id="IPR012001">
    <property type="entry name" value="Thiamin_PyroP_enz_TPP-bd_dom"/>
</dbReference>
<dbReference type="GO" id="GO:0030145">
    <property type="term" value="F:manganese ion binding"/>
    <property type="evidence" value="ECO:0007669"/>
    <property type="project" value="UniProtKB-UniRule"/>
</dbReference>
<evidence type="ECO:0000313" key="10">
    <source>
        <dbReference type="EMBL" id="EPY01888.1"/>
    </source>
</evidence>
<dbReference type="UniPathway" id="UPA01057">
    <property type="reaction ID" value="UER00164"/>
</dbReference>
<dbReference type="InterPro" id="IPR032264">
    <property type="entry name" value="MenD_middle"/>
</dbReference>
<comment type="catalytic activity">
    <reaction evidence="7">
        <text>isochorismate + 2-oxoglutarate + H(+) = 5-enolpyruvoyl-6-hydroxy-2-succinyl-cyclohex-3-ene-1-carboxylate + CO2</text>
        <dbReference type="Rhea" id="RHEA:25593"/>
        <dbReference type="ChEBI" id="CHEBI:15378"/>
        <dbReference type="ChEBI" id="CHEBI:16526"/>
        <dbReference type="ChEBI" id="CHEBI:16810"/>
        <dbReference type="ChEBI" id="CHEBI:29780"/>
        <dbReference type="ChEBI" id="CHEBI:58818"/>
        <dbReference type="EC" id="2.2.1.9"/>
    </reaction>
</comment>
<dbReference type="AlphaFoldDB" id="S9SCS9"/>
<evidence type="ECO:0000256" key="3">
    <source>
        <dbReference type="ARBA" id="ARBA00022723"/>
    </source>
</evidence>
<evidence type="ECO:0000313" key="11">
    <source>
        <dbReference type="Proteomes" id="UP000015350"/>
    </source>
</evidence>
<dbReference type="GO" id="GO:0070204">
    <property type="term" value="F:2-succinyl-5-enolpyruvyl-6-hydroxy-3-cyclohexene-1-carboxylic-acid synthase activity"/>
    <property type="evidence" value="ECO:0007669"/>
    <property type="project" value="UniProtKB-UniRule"/>
</dbReference>
<evidence type="ECO:0000256" key="6">
    <source>
        <dbReference type="ARBA" id="ARBA00023211"/>
    </source>
</evidence>
<dbReference type="SUPFAM" id="SSF52467">
    <property type="entry name" value="DHS-like NAD/FAD-binding domain"/>
    <property type="match status" value="1"/>
</dbReference>
<comment type="caution">
    <text evidence="10">The sequence shown here is derived from an EMBL/GenBank/DDBJ whole genome shotgun (WGS) entry which is preliminary data.</text>
</comment>
<comment type="similarity">
    <text evidence="7">Belongs to the TPP enzyme family. MenD subfamily.</text>
</comment>
<evidence type="ECO:0000256" key="4">
    <source>
        <dbReference type="ARBA" id="ARBA00022842"/>
    </source>
</evidence>
<dbReference type="CDD" id="cd02009">
    <property type="entry name" value="TPP_SHCHC_synthase"/>
    <property type="match status" value="1"/>
</dbReference>
<gene>
    <name evidence="7" type="primary">menD</name>
    <name evidence="10" type="ORF">K678_08559</name>
</gene>
<dbReference type="HAMAP" id="MF_01659">
    <property type="entry name" value="MenD"/>
    <property type="match status" value="1"/>
</dbReference>
<dbReference type="GO" id="GO:0030976">
    <property type="term" value="F:thiamine pyrophosphate binding"/>
    <property type="evidence" value="ECO:0007669"/>
    <property type="project" value="UniProtKB-UniRule"/>
</dbReference>
<dbReference type="Pfam" id="PF16582">
    <property type="entry name" value="TPP_enzyme_M_2"/>
    <property type="match status" value="1"/>
</dbReference>
<dbReference type="Gene3D" id="3.40.50.970">
    <property type="match status" value="2"/>
</dbReference>
<organism evidence="10 11">
    <name type="scientific">Magnetospirillum fulvum MGU-K5</name>
    <dbReference type="NCBI Taxonomy" id="1316936"/>
    <lineage>
        <taxon>Bacteria</taxon>
        <taxon>Pseudomonadati</taxon>
        <taxon>Pseudomonadota</taxon>
        <taxon>Alphaproteobacteria</taxon>
        <taxon>Rhodospirillales</taxon>
        <taxon>Rhodospirillaceae</taxon>
        <taxon>Magnetospirillum</taxon>
    </lineage>
</organism>
<dbReference type="InterPro" id="IPR029061">
    <property type="entry name" value="THDP-binding"/>
</dbReference>
<feature type="domain" description="Thiamine pyrophosphate enzyme N-terminal TPP-binding" evidence="8">
    <location>
        <begin position="20"/>
        <end position="133"/>
    </location>
</feature>
<evidence type="ECO:0000256" key="7">
    <source>
        <dbReference type="HAMAP-Rule" id="MF_01659"/>
    </source>
</evidence>
<evidence type="ECO:0000256" key="1">
    <source>
        <dbReference type="ARBA" id="ARBA00022428"/>
    </source>
</evidence>
<protein>
    <recommendedName>
        <fullName evidence="7">2-succinyl-5-enolpyruvyl-6-hydroxy-3-cyclohexene-1-carboxylate synthase</fullName>
        <shortName evidence="7">SEPHCHC synthase</shortName>
        <ecNumber evidence="7">2.2.1.9</ecNumber>
    </recommendedName>
    <alternativeName>
        <fullName evidence="7">Menaquinone biosynthesis protein MenD</fullName>
    </alternativeName>
</protein>
<dbReference type="PANTHER" id="PTHR42916:SF1">
    <property type="entry name" value="PROTEIN PHYLLO, CHLOROPLASTIC"/>
    <property type="match status" value="1"/>
</dbReference>
<dbReference type="GO" id="GO:0009234">
    <property type="term" value="P:menaquinone biosynthetic process"/>
    <property type="evidence" value="ECO:0007669"/>
    <property type="project" value="UniProtKB-UniRule"/>
</dbReference>
<keyword evidence="5 7" id="KW-0786">Thiamine pyrophosphate</keyword>
<keyword evidence="4 7" id="KW-0460">Magnesium</keyword>
<keyword evidence="3 7" id="KW-0479">Metal-binding</keyword>
<dbReference type="PATRIC" id="fig|1316936.3.peg.1708"/>
<dbReference type="eggNOG" id="COG1165">
    <property type="taxonomic scope" value="Bacteria"/>
</dbReference>
<evidence type="ECO:0000256" key="5">
    <source>
        <dbReference type="ARBA" id="ARBA00023052"/>
    </source>
</evidence>
<comment type="subunit">
    <text evidence="7">Homodimer.</text>
</comment>
<comment type="cofactor">
    <cofactor evidence="7">
        <name>thiamine diphosphate</name>
        <dbReference type="ChEBI" id="CHEBI:58937"/>
    </cofactor>
    <text evidence="7">Binds 1 thiamine pyrophosphate per subunit.</text>
</comment>
<dbReference type="InterPro" id="IPR004433">
    <property type="entry name" value="MenaQ_synth_MenD"/>
</dbReference>
<keyword evidence="1 7" id="KW-0474">Menaquinone biosynthesis</keyword>
<dbReference type="UniPathway" id="UPA00079"/>
<comment type="cofactor">
    <cofactor evidence="7">
        <name>Mg(2+)</name>
        <dbReference type="ChEBI" id="CHEBI:18420"/>
    </cofactor>
    <cofactor evidence="7">
        <name>Mn(2+)</name>
        <dbReference type="ChEBI" id="CHEBI:29035"/>
    </cofactor>
</comment>
<evidence type="ECO:0000256" key="2">
    <source>
        <dbReference type="ARBA" id="ARBA00022679"/>
    </source>
</evidence>
<dbReference type="OrthoDB" id="9791859at2"/>
<comment type="pathway">
    <text evidence="7">Quinol/quinone metabolism; 1,4-dihydroxy-2-naphthoate biosynthesis; 1,4-dihydroxy-2-naphthoate from chorismate: step 2/7.</text>
</comment>
<keyword evidence="2 7" id="KW-0808">Transferase</keyword>
<dbReference type="SUPFAM" id="SSF52518">
    <property type="entry name" value="Thiamin diphosphate-binding fold (THDP-binding)"/>
    <property type="match status" value="2"/>
</dbReference>
<accession>S9SCS9</accession>
<dbReference type="Gene3D" id="3.40.50.1220">
    <property type="entry name" value="TPP-binding domain"/>
    <property type="match status" value="1"/>
</dbReference>
<name>S9SCS9_MAGFU</name>
<evidence type="ECO:0000259" key="9">
    <source>
        <dbReference type="Pfam" id="PF16582"/>
    </source>
</evidence>
<proteinExistence type="inferred from homology"/>
<dbReference type="CDD" id="cd07037">
    <property type="entry name" value="TPP_PYR_MenD"/>
    <property type="match status" value="1"/>
</dbReference>
<dbReference type="EMBL" id="AQPH01000026">
    <property type="protein sequence ID" value="EPY01888.1"/>
    <property type="molecule type" value="Genomic_DNA"/>
</dbReference>
<dbReference type="GO" id="GO:0000287">
    <property type="term" value="F:magnesium ion binding"/>
    <property type="evidence" value="ECO:0007669"/>
    <property type="project" value="UniProtKB-UniRule"/>
</dbReference>